<organism evidence="2 3">
    <name type="scientific">Aspergillus heteromorphus CBS 117.55</name>
    <dbReference type="NCBI Taxonomy" id="1448321"/>
    <lineage>
        <taxon>Eukaryota</taxon>
        <taxon>Fungi</taxon>
        <taxon>Dikarya</taxon>
        <taxon>Ascomycota</taxon>
        <taxon>Pezizomycotina</taxon>
        <taxon>Eurotiomycetes</taxon>
        <taxon>Eurotiomycetidae</taxon>
        <taxon>Eurotiales</taxon>
        <taxon>Aspergillaceae</taxon>
        <taxon>Aspergillus</taxon>
        <taxon>Aspergillus subgen. Circumdati</taxon>
    </lineage>
</organism>
<protein>
    <submittedName>
        <fullName evidence="2">Uncharacterized protein</fullName>
    </submittedName>
</protein>
<keyword evidence="1" id="KW-0812">Transmembrane</keyword>
<dbReference type="GeneID" id="37060847"/>
<keyword evidence="1" id="KW-0472">Membrane</keyword>
<keyword evidence="3" id="KW-1185">Reference proteome</keyword>
<gene>
    <name evidence="2" type="ORF">BO70DRAFT_203296</name>
</gene>
<proteinExistence type="predicted"/>
<dbReference type="Proteomes" id="UP000247233">
    <property type="component" value="Unassembled WGS sequence"/>
</dbReference>
<dbReference type="RefSeq" id="XP_025401669.1">
    <property type="nucleotide sequence ID" value="XM_025538610.1"/>
</dbReference>
<name>A0A317WMP3_9EURO</name>
<evidence type="ECO:0000313" key="3">
    <source>
        <dbReference type="Proteomes" id="UP000247233"/>
    </source>
</evidence>
<keyword evidence="1" id="KW-1133">Transmembrane helix</keyword>
<dbReference type="EMBL" id="MSFL01000006">
    <property type="protein sequence ID" value="PWY87786.1"/>
    <property type="molecule type" value="Genomic_DNA"/>
</dbReference>
<accession>A0A317WMP3</accession>
<dbReference type="VEuPathDB" id="FungiDB:BO70DRAFT_203296"/>
<comment type="caution">
    <text evidence="2">The sequence shown here is derived from an EMBL/GenBank/DDBJ whole genome shotgun (WGS) entry which is preliminary data.</text>
</comment>
<evidence type="ECO:0000256" key="1">
    <source>
        <dbReference type="SAM" id="Phobius"/>
    </source>
</evidence>
<evidence type="ECO:0000313" key="2">
    <source>
        <dbReference type="EMBL" id="PWY87786.1"/>
    </source>
</evidence>
<sequence length="97" mass="10666">MSTSMMKTTTTQFLEPFTGSRPCSMANNIRQGIRPVRTDLGPSADRSGTVPCTLYRRILVIVIHRHRSTPLFAARPVNLTGSSIGLHLVLVIGWMDG</sequence>
<dbReference type="AlphaFoldDB" id="A0A317WMP3"/>
<reference evidence="2 3" key="1">
    <citation type="submission" date="2016-12" db="EMBL/GenBank/DDBJ databases">
        <title>The genomes of Aspergillus section Nigri reveals drivers in fungal speciation.</title>
        <authorList>
            <consortium name="DOE Joint Genome Institute"/>
            <person name="Vesth T.C."/>
            <person name="Nybo J."/>
            <person name="Theobald S."/>
            <person name="Brandl J."/>
            <person name="Frisvad J.C."/>
            <person name="Nielsen K.F."/>
            <person name="Lyhne E.K."/>
            <person name="Kogle M.E."/>
            <person name="Kuo A."/>
            <person name="Riley R."/>
            <person name="Clum A."/>
            <person name="Nolan M."/>
            <person name="Lipzen A."/>
            <person name="Salamov A."/>
            <person name="Henrissat B."/>
            <person name="Wiebenga A."/>
            <person name="De Vries R.P."/>
            <person name="Grigoriev I.V."/>
            <person name="Mortensen U.H."/>
            <person name="Andersen M.R."/>
            <person name="Baker S.E."/>
        </authorList>
    </citation>
    <scope>NUCLEOTIDE SEQUENCE [LARGE SCALE GENOMIC DNA]</scope>
    <source>
        <strain evidence="2 3">CBS 117.55</strain>
    </source>
</reference>
<feature type="transmembrane region" description="Helical" evidence="1">
    <location>
        <begin position="77"/>
        <end position="95"/>
    </location>
</feature>